<dbReference type="InterPro" id="IPR014508">
    <property type="entry name" value="UCP020555_TPR-like"/>
</dbReference>
<dbReference type="EMBL" id="CP040017">
    <property type="protein sequence ID" value="QCP11226.1"/>
    <property type="molecule type" value="Genomic_DNA"/>
</dbReference>
<keyword evidence="1" id="KW-0732">Signal</keyword>
<dbReference type="Proteomes" id="UP000298763">
    <property type="component" value="Chromosome"/>
</dbReference>
<gene>
    <name evidence="3" type="ORF">FCL38_12965</name>
    <name evidence="2" type="ORF">FHS02_005280</name>
</gene>
<dbReference type="PROSITE" id="PS51257">
    <property type="entry name" value="PROKAR_LIPOPROTEIN"/>
    <property type="match status" value="1"/>
</dbReference>
<protein>
    <submittedName>
        <fullName evidence="3">DUF4810 domain-containing protein</fullName>
    </submittedName>
</protein>
<evidence type="ECO:0000256" key="1">
    <source>
        <dbReference type="SAM" id="SignalP"/>
    </source>
</evidence>
<reference evidence="3 4" key="1">
    <citation type="submission" date="2019-05" db="EMBL/GenBank/DDBJ databases">
        <title>Draft Genome Sequences of Six Type Strains of the Genus Massilia.</title>
        <authorList>
            <person name="Miess H."/>
            <person name="Frediansyhah A."/>
            <person name="Gross H."/>
        </authorList>
    </citation>
    <scope>NUCLEOTIDE SEQUENCE [LARGE SCALE GENOMIC DNA]</scope>
    <source>
        <strain evidence="3 4">DSMZ 26121</strain>
    </source>
</reference>
<dbReference type="AlphaFoldDB" id="A0A4P8HQ18"/>
<proteinExistence type="predicted"/>
<sequence>MNRFLILAALFVLTACAAPQKKYEWGSYEQSLYEYYKAPANLNALVASIDATIVNAEKANRPVPPGVYAEYGFLLLQQGKHQEAAGLFTKEKARWPESASLMNKMIKLAETKSTTTNEVKQ</sequence>
<evidence type="ECO:0000313" key="4">
    <source>
        <dbReference type="Proteomes" id="UP000298763"/>
    </source>
</evidence>
<name>A0A4P8HQ18_9BURK</name>
<dbReference type="EMBL" id="JACHXS010000012">
    <property type="protein sequence ID" value="MBB3224416.1"/>
    <property type="molecule type" value="Genomic_DNA"/>
</dbReference>
<dbReference type="PIRSF" id="PIRSF020555">
    <property type="entry name" value="UCP020555"/>
    <property type="match status" value="1"/>
</dbReference>
<organism evidence="2 5">
    <name type="scientific">Pseudoduganella umbonata</name>
    <dbReference type="NCBI Taxonomy" id="864828"/>
    <lineage>
        <taxon>Bacteria</taxon>
        <taxon>Pseudomonadati</taxon>
        <taxon>Pseudomonadota</taxon>
        <taxon>Betaproteobacteria</taxon>
        <taxon>Burkholderiales</taxon>
        <taxon>Oxalobacteraceae</taxon>
        <taxon>Telluria group</taxon>
        <taxon>Pseudoduganella</taxon>
    </lineage>
</organism>
<accession>A0A4P8HQ18</accession>
<evidence type="ECO:0000313" key="2">
    <source>
        <dbReference type="EMBL" id="MBB3224416.1"/>
    </source>
</evidence>
<feature type="signal peptide" evidence="1">
    <location>
        <begin position="1"/>
        <end position="17"/>
    </location>
</feature>
<dbReference type="Proteomes" id="UP000584325">
    <property type="component" value="Unassembled WGS sequence"/>
</dbReference>
<evidence type="ECO:0000313" key="5">
    <source>
        <dbReference type="Proteomes" id="UP000584325"/>
    </source>
</evidence>
<dbReference type="Pfam" id="PF16068">
    <property type="entry name" value="DUF4810"/>
    <property type="match status" value="1"/>
</dbReference>
<reference evidence="2 5" key="2">
    <citation type="submission" date="2020-08" db="EMBL/GenBank/DDBJ databases">
        <title>Genomic Encyclopedia of Type Strains, Phase III (KMG-III): the genomes of soil and plant-associated and newly described type strains.</title>
        <authorList>
            <person name="Whitman W."/>
        </authorList>
    </citation>
    <scope>NUCLEOTIDE SEQUENCE [LARGE SCALE GENOMIC DNA]</scope>
    <source>
        <strain evidence="2 5">CECT 7753</strain>
    </source>
</reference>
<dbReference type="RefSeq" id="WP_137314089.1">
    <property type="nucleotide sequence ID" value="NZ_CP040017.1"/>
</dbReference>
<evidence type="ECO:0000313" key="3">
    <source>
        <dbReference type="EMBL" id="QCP11226.1"/>
    </source>
</evidence>
<dbReference type="OrthoDB" id="9800218at2"/>
<feature type="chain" id="PRO_5044607320" evidence="1">
    <location>
        <begin position="18"/>
        <end position="121"/>
    </location>
</feature>
<keyword evidence="4" id="KW-1185">Reference proteome</keyword>